<feature type="binding site" evidence="3">
    <location>
        <begin position="202"/>
        <end position="204"/>
    </location>
    <ligand>
        <name>NAD(+)</name>
        <dbReference type="ChEBI" id="CHEBI:57540"/>
    </ligand>
</feature>
<evidence type="ECO:0000256" key="3">
    <source>
        <dbReference type="HAMAP-Rule" id="MF_01121"/>
    </source>
</evidence>
<dbReference type="HAMAP" id="MF_01121">
    <property type="entry name" value="Sirtuin_ClassIII"/>
    <property type="match status" value="1"/>
</dbReference>
<dbReference type="InterPro" id="IPR026591">
    <property type="entry name" value="Sirtuin_cat_small_dom_sf"/>
</dbReference>
<evidence type="ECO:0000256" key="1">
    <source>
        <dbReference type="ARBA" id="ARBA00022679"/>
    </source>
</evidence>
<feature type="binding site" evidence="3">
    <location>
        <position position="54"/>
    </location>
    <ligand>
        <name>substrate</name>
    </ligand>
</feature>
<feature type="binding site" evidence="3">
    <location>
        <position position="136"/>
    </location>
    <ligand>
        <name>Zn(2+)</name>
        <dbReference type="ChEBI" id="CHEBI:29105"/>
    </ligand>
</feature>
<keyword evidence="2 3" id="KW-0520">NAD</keyword>
<keyword evidence="7" id="KW-1185">Reference proteome</keyword>
<feature type="binding site" evidence="3">
    <location>
        <position position="57"/>
    </location>
    <ligand>
        <name>substrate</name>
    </ligand>
</feature>
<comment type="function">
    <text evidence="3">NAD-dependent lysine deacetylase and desuccinylase that specifically removes acetyl and succinyl groups on target proteins. Modulates the activities of several proteins which are inactive in their acylated form.</text>
</comment>
<dbReference type="SUPFAM" id="SSF52467">
    <property type="entry name" value="DHS-like NAD/FAD-binding domain"/>
    <property type="match status" value="1"/>
</dbReference>
<comment type="domain">
    <text evidence="3">2 residues (Tyr-54 and Arg-57) present in a large hydrophobic pocket are probably involved in substrate specificity. They are important for desuccinylation activity, but dispensable for deacetylation activity.</text>
</comment>
<comment type="subcellular location">
    <subcellularLocation>
        <location evidence="3">Cytoplasm</location>
    </subcellularLocation>
</comment>
<feature type="binding site" evidence="3">
    <location>
        <begin position="10"/>
        <end position="29"/>
    </location>
    <ligand>
        <name>NAD(+)</name>
        <dbReference type="ChEBI" id="CHEBI:57540"/>
    </ligand>
</feature>
<feature type="binding site" evidence="3">
    <location>
        <begin position="176"/>
        <end position="178"/>
    </location>
    <ligand>
        <name>NAD(+)</name>
        <dbReference type="ChEBI" id="CHEBI:57540"/>
    </ligand>
</feature>
<proteinExistence type="inferred from homology"/>
<dbReference type="InterPro" id="IPR029035">
    <property type="entry name" value="DHS-like_NAD/FAD-binding_dom"/>
</dbReference>
<dbReference type="EMBL" id="JAAWWK010000008">
    <property type="protein sequence ID" value="NKI19535.1"/>
    <property type="molecule type" value="Genomic_DNA"/>
</dbReference>
<dbReference type="Gene3D" id="3.30.1600.10">
    <property type="entry name" value="SIR2/SIRT2 'Small Domain"/>
    <property type="match status" value="1"/>
</dbReference>
<name>A0ABX1GJW9_9GAMM</name>
<sequence>MIKRIVVLTGAGISAESGIQTFRAADGLWENHRVEDVATPEGFDANPELVQSFYNQRRRGLLSAAVQPNAAHIALAELEQNFHGELLLVTQNIDDLHKRAGSRRLIHMHGELLKMRCISSQQVFEILEDITPELRCPCCGLRNMLRPHVVWFGEMPLAMDDIYTALARCDVFVAVGTSGQVYPAAGFVEVANEAGARTIEVNLDDSARTSAFAEQRRGLASRELPALCRELLGAQ</sequence>
<feature type="binding site" evidence="3">
    <location>
        <begin position="91"/>
        <end position="94"/>
    </location>
    <ligand>
        <name>NAD(+)</name>
        <dbReference type="ChEBI" id="CHEBI:57540"/>
    </ligand>
</feature>
<evidence type="ECO:0000256" key="4">
    <source>
        <dbReference type="PROSITE-ProRule" id="PRU00236"/>
    </source>
</evidence>
<evidence type="ECO:0000313" key="7">
    <source>
        <dbReference type="Proteomes" id="UP000765845"/>
    </source>
</evidence>
<protein>
    <recommendedName>
        <fullName evidence="3">NAD-dependent protein deacylase</fullName>
        <ecNumber evidence="3">2.3.1.286</ecNumber>
    </recommendedName>
    <alternativeName>
        <fullName evidence="3">Regulatory protein SIR2 homolog</fullName>
    </alternativeName>
</protein>
<dbReference type="InterPro" id="IPR003000">
    <property type="entry name" value="Sirtuin"/>
</dbReference>
<dbReference type="Pfam" id="PF02146">
    <property type="entry name" value="SIR2"/>
    <property type="match status" value="1"/>
</dbReference>
<comment type="cofactor">
    <cofactor evidence="3">
        <name>Zn(2+)</name>
        <dbReference type="ChEBI" id="CHEBI:29105"/>
    </cofactor>
    <text evidence="3">Binds 1 zinc ion per subunit.</text>
</comment>
<feature type="domain" description="Deacetylase sirtuin-type" evidence="5">
    <location>
        <begin position="1"/>
        <end position="235"/>
    </location>
</feature>
<dbReference type="NCBIfam" id="NF001755">
    <property type="entry name" value="PRK00481.1-5"/>
    <property type="match status" value="1"/>
</dbReference>
<dbReference type="PANTHER" id="PTHR11085">
    <property type="entry name" value="NAD-DEPENDENT PROTEIN DEACYLASE SIRTUIN-5, MITOCHONDRIAL-RELATED"/>
    <property type="match status" value="1"/>
</dbReference>
<dbReference type="PANTHER" id="PTHR11085:SF4">
    <property type="entry name" value="NAD-DEPENDENT PROTEIN DEACYLASE"/>
    <property type="match status" value="1"/>
</dbReference>
<keyword evidence="3" id="KW-0862">Zinc</keyword>
<comment type="catalytic activity">
    <reaction evidence="3">
        <text>N(6)-acetyl-L-lysyl-[protein] + NAD(+) + H2O = 2''-O-acetyl-ADP-D-ribose + nicotinamide + L-lysyl-[protein]</text>
        <dbReference type="Rhea" id="RHEA:43636"/>
        <dbReference type="Rhea" id="RHEA-COMP:9752"/>
        <dbReference type="Rhea" id="RHEA-COMP:10731"/>
        <dbReference type="ChEBI" id="CHEBI:15377"/>
        <dbReference type="ChEBI" id="CHEBI:17154"/>
        <dbReference type="ChEBI" id="CHEBI:29969"/>
        <dbReference type="ChEBI" id="CHEBI:57540"/>
        <dbReference type="ChEBI" id="CHEBI:61930"/>
        <dbReference type="ChEBI" id="CHEBI:83767"/>
        <dbReference type="EC" id="2.3.1.286"/>
    </reaction>
</comment>
<accession>A0ABX1GJW9</accession>
<gene>
    <name evidence="3 6" type="primary">cobB</name>
    <name evidence="6" type="ORF">HCU74_19180</name>
</gene>
<keyword evidence="3" id="KW-0479">Metal-binding</keyword>
<dbReference type="Proteomes" id="UP000765845">
    <property type="component" value="Unassembled WGS sequence"/>
</dbReference>
<organism evidence="6 7">
    <name type="scientific">Spongiibacter thalassae</name>
    <dbReference type="NCBI Taxonomy" id="2721624"/>
    <lineage>
        <taxon>Bacteria</taxon>
        <taxon>Pseudomonadati</taxon>
        <taxon>Pseudomonadota</taxon>
        <taxon>Gammaproteobacteria</taxon>
        <taxon>Cellvibrionales</taxon>
        <taxon>Spongiibacteraceae</taxon>
        <taxon>Spongiibacter</taxon>
    </lineage>
</organism>
<evidence type="ECO:0000259" key="5">
    <source>
        <dbReference type="PROSITE" id="PS50305"/>
    </source>
</evidence>
<feature type="active site" description="Proton acceptor" evidence="3">
    <location>
        <position position="109"/>
    </location>
</feature>
<evidence type="ECO:0000256" key="2">
    <source>
        <dbReference type="ARBA" id="ARBA00023027"/>
    </source>
</evidence>
<dbReference type="InterPro" id="IPR027546">
    <property type="entry name" value="Sirtuin_class_III"/>
</dbReference>
<reference evidence="6 7" key="1">
    <citation type="submission" date="2020-04" db="EMBL/GenBank/DDBJ databases">
        <authorList>
            <person name="Yoon J."/>
        </authorList>
    </citation>
    <scope>NUCLEOTIDE SEQUENCE [LARGE SCALE GENOMIC DNA]</scope>
    <source>
        <strain evidence="6 7">KMU-166</strain>
    </source>
</reference>
<comment type="caution">
    <text evidence="3 4">Lacks conserved residue(s) required for the propagation of feature annotation.</text>
</comment>
<dbReference type="EC" id="2.3.1.286" evidence="3"/>
<keyword evidence="1" id="KW-0808">Transferase</keyword>
<evidence type="ECO:0000313" key="6">
    <source>
        <dbReference type="EMBL" id="NKI19535.1"/>
    </source>
</evidence>
<comment type="catalytic activity">
    <reaction evidence="3">
        <text>N(6)-succinyl-L-lysyl-[protein] + NAD(+) + H2O = 2''-O-succinyl-ADP-D-ribose + nicotinamide + L-lysyl-[protein]</text>
        <dbReference type="Rhea" id="RHEA:47668"/>
        <dbReference type="Rhea" id="RHEA-COMP:9752"/>
        <dbReference type="Rhea" id="RHEA-COMP:11877"/>
        <dbReference type="ChEBI" id="CHEBI:15377"/>
        <dbReference type="ChEBI" id="CHEBI:17154"/>
        <dbReference type="ChEBI" id="CHEBI:29969"/>
        <dbReference type="ChEBI" id="CHEBI:57540"/>
        <dbReference type="ChEBI" id="CHEBI:87830"/>
        <dbReference type="ChEBI" id="CHEBI:87832"/>
    </reaction>
</comment>
<dbReference type="RefSeq" id="WP_168452044.1">
    <property type="nucleotide sequence ID" value="NZ_JAAWWK010000008.1"/>
</dbReference>
<dbReference type="InterPro" id="IPR026590">
    <property type="entry name" value="Ssirtuin_cat_dom"/>
</dbReference>
<dbReference type="Gene3D" id="3.40.50.1220">
    <property type="entry name" value="TPP-binding domain"/>
    <property type="match status" value="1"/>
</dbReference>
<dbReference type="CDD" id="cd01412">
    <property type="entry name" value="SIRT5_Af1_CobB"/>
    <property type="match status" value="1"/>
</dbReference>
<dbReference type="InterPro" id="IPR050134">
    <property type="entry name" value="NAD-dep_sirtuin_deacylases"/>
</dbReference>
<keyword evidence="3" id="KW-0963">Cytoplasm</keyword>
<comment type="caution">
    <text evidence="6">The sequence shown here is derived from an EMBL/GenBank/DDBJ whole genome shotgun (WGS) entry which is preliminary data.</text>
</comment>
<comment type="similarity">
    <text evidence="3">Belongs to the sirtuin family. Class III subfamily.</text>
</comment>
<feature type="binding site" evidence="3">
    <location>
        <position position="220"/>
    </location>
    <ligand>
        <name>NAD(+)</name>
        <dbReference type="ChEBI" id="CHEBI:57540"/>
    </ligand>
</feature>
<feature type="binding site" evidence="3">
    <location>
        <position position="117"/>
    </location>
    <ligand>
        <name>Zn(2+)</name>
        <dbReference type="ChEBI" id="CHEBI:29105"/>
    </ligand>
</feature>
<dbReference type="PROSITE" id="PS50305">
    <property type="entry name" value="SIRTUIN"/>
    <property type="match status" value="1"/>
</dbReference>